<dbReference type="GO" id="GO:0047617">
    <property type="term" value="F:fatty acyl-CoA hydrolase activity"/>
    <property type="evidence" value="ECO:0007669"/>
    <property type="project" value="TreeGrafter"/>
</dbReference>
<gene>
    <name evidence="2" type="ORF">U0070_018542</name>
</gene>
<proteinExistence type="predicted"/>
<dbReference type="InterPro" id="IPR042490">
    <property type="entry name" value="Thio_Ohase/BAAT_N"/>
</dbReference>
<dbReference type="GO" id="GO:0006637">
    <property type="term" value="P:acyl-CoA metabolic process"/>
    <property type="evidence" value="ECO:0007669"/>
    <property type="project" value="TreeGrafter"/>
</dbReference>
<dbReference type="Gene3D" id="2.60.40.2240">
    <property type="entry name" value="Acyl-CoA thioester hydrolase/BAAT N-terminal domain"/>
    <property type="match status" value="1"/>
</dbReference>
<accession>A0AAW0HBE8</accession>
<dbReference type="GO" id="GO:0006631">
    <property type="term" value="P:fatty acid metabolic process"/>
    <property type="evidence" value="ECO:0007669"/>
    <property type="project" value="UniProtKB-KW"/>
</dbReference>
<dbReference type="InterPro" id="IPR014940">
    <property type="entry name" value="BAAT_C"/>
</dbReference>
<name>A0AAW0HBE8_MYOGA</name>
<dbReference type="Proteomes" id="UP001488838">
    <property type="component" value="Unassembled WGS sequence"/>
</dbReference>
<comment type="caution">
    <text evidence="2">The sequence shown here is derived from an EMBL/GenBank/DDBJ whole genome shotgun (WGS) entry which is preliminary data.</text>
</comment>
<dbReference type="AlphaFoldDB" id="A0AAW0HBE8"/>
<reference evidence="2 3" key="1">
    <citation type="journal article" date="2023" name="bioRxiv">
        <title>Conserved and derived expression patterns and positive selection on dental genes reveal complex evolutionary context of ever-growing rodent molars.</title>
        <authorList>
            <person name="Calamari Z.T."/>
            <person name="Song A."/>
            <person name="Cohen E."/>
            <person name="Akter M."/>
            <person name="Roy R.D."/>
            <person name="Hallikas O."/>
            <person name="Christensen M.M."/>
            <person name="Li P."/>
            <person name="Marangoni P."/>
            <person name="Jernvall J."/>
            <person name="Klein O.D."/>
        </authorList>
    </citation>
    <scope>NUCLEOTIDE SEQUENCE [LARGE SCALE GENOMIC DNA]</scope>
    <source>
        <strain evidence="2">V071</strain>
    </source>
</reference>
<feature type="domain" description="BAAT/Acyl-CoA thioester hydrolase C-terminal" evidence="1">
    <location>
        <begin position="69"/>
        <end position="137"/>
    </location>
</feature>
<dbReference type="EMBL" id="JBBHLL010000705">
    <property type="protein sequence ID" value="KAK7798372.1"/>
    <property type="molecule type" value="Genomic_DNA"/>
</dbReference>
<protein>
    <recommendedName>
        <fullName evidence="1">BAAT/Acyl-CoA thioester hydrolase C-terminal domain-containing protein</fullName>
    </recommendedName>
</protein>
<evidence type="ECO:0000313" key="2">
    <source>
        <dbReference type="EMBL" id="KAK7798372.1"/>
    </source>
</evidence>
<evidence type="ECO:0000313" key="3">
    <source>
        <dbReference type="Proteomes" id="UP001488838"/>
    </source>
</evidence>
<dbReference type="PANTHER" id="PTHR10824:SF16">
    <property type="entry name" value="ACYL-COENZYME A THIOESTERASE 1-RELATED"/>
    <property type="match status" value="1"/>
</dbReference>
<dbReference type="PANTHER" id="PTHR10824">
    <property type="entry name" value="ACYL-COENZYME A THIOESTERASE-RELATED"/>
    <property type="match status" value="1"/>
</dbReference>
<organism evidence="2 3">
    <name type="scientific">Myodes glareolus</name>
    <name type="common">Bank vole</name>
    <name type="synonym">Clethrionomys glareolus</name>
    <dbReference type="NCBI Taxonomy" id="447135"/>
    <lineage>
        <taxon>Eukaryota</taxon>
        <taxon>Metazoa</taxon>
        <taxon>Chordata</taxon>
        <taxon>Craniata</taxon>
        <taxon>Vertebrata</taxon>
        <taxon>Euteleostomi</taxon>
        <taxon>Mammalia</taxon>
        <taxon>Eutheria</taxon>
        <taxon>Euarchontoglires</taxon>
        <taxon>Glires</taxon>
        <taxon>Rodentia</taxon>
        <taxon>Myomorpha</taxon>
        <taxon>Muroidea</taxon>
        <taxon>Cricetidae</taxon>
        <taxon>Arvicolinae</taxon>
        <taxon>Myodes</taxon>
    </lineage>
</organism>
<dbReference type="Pfam" id="PF08840">
    <property type="entry name" value="BAAT_C"/>
    <property type="match status" value="1"/>
</dbReference>
<evidence type="ECO:0000259" key="1">
    <source>
        <dbReference type="Pfam" id="PF08840"/>
    </source>
</evidence>
<keyword evidence="3" id="KW-1185">Reference proteome</keyword>
<sequence>MRGQVPPHLEPMGLLWAMEPDRPFWSLVKRDVQKPFVVELEVLDGQEPDRGWLLSQAVQERHFMAPGVRDEVKETKDGLLDVVEGFQSPLVETKSFIPVERSDTTLLFLVGQDDHNWKGEFYADEISKHLQAHGKEKP</sequence>